<organism evidence="3 5">
    <name type="scientific">Salinicoccus halodurans</name>
    <dbReference type="NCBI Taxonomy" id="407035"/>
    <lineage>
        <taxon>Bacteria</taxon>
        <taxon>Bacillati</taxon>
        <taxon>Bacillota</taxon>
        <taxon>Bacilli</taxon>
        <taxon>Bacillales</taxon>
        <taxon>Staphylococcaceae</taxon>
        <taxon>Salinicoccus</taxon>
    </lineage>
</organism>
<dbReference type="Proteomes" id="UP000034029">
    <property type="component" value="Chromosome"/>
</dbReference>
<dbReference type="EMBL" id="FOTB01000001">
    <property type="protein sequence ID" value="SFK56507.1"/>
    <property type="molecule type" value="Genomic_DNA"/>
</dbReference>
<reference evidence="2 4" key="1">
    <citation type="journal article" date="2015" name="Int. J. Syst. Evol. Microbiol.">
        <title>Complete genome sequence of Salinicoccus halodurans H3B36, isolated from the Qaidam Basin in China.</title>
        <authorList>
            <person name="Jiang K."/>
            <person name="Xue Y."/>
            <person name="Ma Y."/>
        </authorList>
    </citation>
    <scope>NUCLEOTIDE SEQUENCE [LARGE SCALE GENOMIC DNA]</scope>
    <source>
        <strain evidence="2 4">H3B36</strain>
    </source>
</reference>
<dbReference type="AlphaFoldDB" id="A0A0F7HL05"/>
<keyword evidence="1" id="KW-0472">Membrane</keyword>
<dbReference type="RefSeq" id="WP_046790017.1">
    <property type="nucleotide sequence ID" value="NZ_CP011366.1"/>
</dbReference>
<evidence type="ECO:0000256" key="1">
    <source>
        <dbReference type="SAM" id="Phobius"/>
    </source>
</evidence>
<feature type="transmembrane region" description="Helical" evidence="1">
    <location>
        <begin position="119"/>
        <end position="142"/>
    </location>
</feature>
<keyword evidence="1" id="KW-1133">Transmembrane helix</keyword>
<evidence type="ECO:0000313" key="2">
    <source>
        <dbReference type="EMBL" id="AKG73829.1"/>
    </source>
</evidence>
<evidence type="ECO:0000313" key="4">
    <source>
        <dbReference type="Proteomes" id="UP000034029"/>
    </source>
</evidence>
<reference evidence="3 5" key="3">
    <citation type="submission" date="2016-10" db="EMBL/GenBank/DDBJ databases">
        <authorList>
            <person name="Varghese N."/>
            <person name="Submissions S."/>
        </authorList>
    </citation>
    <scope>NUCLEOTIDE SEQUENCE [LARGE SCALE GENOMIC DNA]</scope>
    <source>
        <strain evidence="3 5">CGMCC 1.6501</strain>
    </source>
</reference>
<feature type="transmembrane region" description="Helical" evidence="1">
    <location>
        <begin position="7"/>
        <end position="32"/>
    </location>
</feature>
<dbReference type="EMBL" id="CP011366">
    <property type="protein sequence ID" value="AKG73829.1"/>
    <property type="molecule type" value="Genomic_DNA"/>
</dbReference>
<dbReference type="InterPro" id="IPR021354">
    <property type="entry name" value="DUF2975"/>
</dbReference>
<sequence length="160" mass="18021">MKRSSTLFLKFALIIIGLPVLAICIALMPLIVRNVSDGIEGWDILMLGLLTFMYLAAIPFYMALFQAFKLLIYIDRNTAFSDQSVRALKRIKYHAMIITGLYILNLPLFYIYAELDDAPGVIIVGMAFIFAPLVITVFAALLEKLLQEAIRIKTENDLTV</sequence>
<keyword evidence="1" id="KW-0812">Transmembrane</keyword>
<keyword evidence="4" id="KW-1185">Reference proteome</keyword>
<name>A0A0F7HL05_9STAP</name>
<dbReference type="Proteomes" id="UP000183090">
    <property type="component" value="Unassembled WGS sequence"/>
</dbReference>
<accession>A0A0F7HL05</accession>
<feature type="transmembrane region" description="Helical" evidence="1">
    <location>
        <begin position="44"/>
        <end position="72"/>
    </location>
</feature>
<dbReference type="KEGG" id="shv:AAT16_06075"/>
<evidence type="ECO:0000313" key="3">
    <source>
        <dbReference type="EMBL" id="SFK56507.1"/>
    </source>
</evidence>
<gene>
    <name evidence="2" type="ORF">AAT16_06075</name>
    <name evidence="3" type="ORF">SAMN05216235_0454</name>
</gene>
<proteinExistence type="predicted"/>
<protein>
    <submittedName>
        <fullName evidence="2">Membrane protein</fullName>
    </submittedName>
</protein>
<feature type="transmembrane region" description="Helical" evidence="1">
    <location>
        <begin position="93"/>
        <end position="113"/>
    </location>
</feature>
<evidence type="ECO:0000313" key="5">
    <source>
        <dbReference type="Proteomes" id="UP000183090"/>
    </source>
</evidence>
<dbReference type="Pfam" id="PF11188">
    <property type="entry name" value="DUF2975"/>
    <property type="match status" value="1"/>
</dbReference>
<reference evidence="4" key="2">
    <citation type="submission" date="2015-04" db="EMBL/GenBank/DDBJ databases">
        <title>Complete genome sequence of Salinicoccus halodurans strain H3B36, isolated from the Qaidam basin of China.</title>
        <authorList>
            <person name="Ma Y."/>
            <person name="Jiang K."/>
            <person name="Xue Y."/>
        </authorList>
    </citation>
    <scope>NUCLEOTIDE SEQUENCE [LARGE SCALE GENOMIC DNA]</scope>
    <source>
        <strain evidence="4">H3B36</strain>
    </source>
</reference>
<dbReference type="OrthoDB" id="1100174at2"/>